<evidence type="ECO:0000256" key="5">
    <source>
        <dbReference type="ARBA" id="ARBA00022777"/>
    </source>
</evidence>
<evidence type="ECO:0000313" key="10">
    <source>
        <dbReference type="Proteomes" id="UP000176992"/>
    </source>
</evidence>
<evidence type="ECO:0000259" key="8">
    <source>
        <dbReference type="PROSITE" id="PS50109"/>
    </source>
</evidence>
<dbReference type="PANTHER" id="PTHR43711">
    <property type="entry name" value="TWO-COMPONENT HISTIDINE KINASE"/>
    <property type="match status" value="1"/>
</dbReference>
<keyword evidence="7" id="KW-1133">Transmembrane helix</keyword>
<dbReference type="Pfam" id="PF02518">
    <property type="entry name" value="HATPase_c"/>
    <property type="match status" value="1"/>
</dbReference>
<dbReference type="InterPro" id="IPR003594">
    <property type="entry name" value="HATPase_dom"/>
</dbReference>
<keyword evidence="5" id="KW-0418">Kinase</keyword>
<evidence type="ECO:0000256" key="2">
    <source>
        <dbReference type="ARBA" id="ARBA00012438"/>
    </source>
</evidence>
<dbReference type="CDD" id="cd00082">
    <property type="entry name" value="HisKA"/>
    <property type="match status" value="1"/>
</dbReference>
<accession>A0A1F5YIY8</accession>
<dbReference type="Gene3D" id="1.10.287.130">
    <property type="match status" value="1"/>
</dbReference>
<dbReference type="PRINTS" id="PR00344">
    <property type="entry name" value="BCTRLSENSOR"/>
</dbReference>
<dbReference type="SMART" id="SM00388">
    <property type="entry name" value="HisKA"/>
    <property type="match status" value="1"/>
</dbReference>
<sequence length="421" mass="47910">MSLLSFVFLLVLILNALIFADIFLSIMESPLTLVFIRVVIMVTVLAFLLANSARHTEIQGRGWYFLISGFSLILLDGLIDLAIQHPLTRHLFQGISPSAQNLFKEIFCRLLGFFCLAYGFFLWIPSIIQARRRAEQNTLMLEKMVTERTRSLEEFNRQLHFSKVRLEEAVRLKNEFLASFSHELKTPLNSILGFCRLLREKRQGPLNEKQLRSIEIIDNNSKTLLDRITKILDYAKLEFEKVVPEYRNVKITELFAELTPVFEPQLKDKDIHLEVEVQGELKEVNTDRKIIGQLLQAVLDNAVKFTESGTVKLRSGLDRDNSRWWIAVSDTGPGIPGRELPYIFEPFRQGDGSLSRRYGGTGLGLTIARKLSRLLGGQIDVKSTVDSGSVFTFSFPLGPPSPLSRAAETYDKGSIRNEETR</sequence>
<keyword evidence="7" id="KW-0472">Membrane</keyword>
<dbReference type="InterPro" id="IPR003661">
    <property type="entry name" value="HisK_dim/P_dom"/>
</dbReference>
<dbReference type="CDD" id="cd16922">
    <property type="entry name" value="HATPase_EvgS-ArcB-TorS-like"/>
    <property type="match status" value="1"/>
</dbReference>
<name>A0A1F5YIY8_9BACT</name>
<dbReference type="EC" id="2.7.13.3" evidence="2"/>
<dbReference type="SUPFAM" id="SSF47384">
    <property type="entry name" value="Homodimeric domain of signal transducing histidine kinase"/>
    <property type="match status" value="1"/>
</dbReference>
<dbReference type="FunFam" id="3.30.565.10:FF:000006">
    <property type="entry name" value="Sensor histidine kinase WalK"/>
    <property type="match status" value="1"/>
</dbReference>
<feature type="transmembrane region" description="Helical" evidence="7">
    <location>
        <begin position="62"/>
        <end position="83"/>
    </location>
</feature>
<dbReference type="AlphaFoldDB" id="A0A1F5YIY8"/>
<keyword evidence="7" id="KW-0812">Transmembrane</keyword>
<gene>
    <name evidence="9" type="ORF">A2Z86_00225</name>
</gene>
<evidence type="ECO:0000256" key="6">
    <source>
        <dbReference type="ARBA" id="ARBA00023012"/>
    </source>
</evidence>
<reference evidence="9 10" key="1">
    <citation type="journal article" date="2016" name="Nat. Commun.">
        <title>Thousands of microbial genomes shed light on interconnected biogeochemical processes in an aquifer system.</title>
        <authorList>
            <person name="Anantharaman K."/>
            <person name="Brown C.T."/>
            <person name="Hug L.A."/>
            <person name="Sharon I."/>
            <person name="Castelle C.J."/>
            <person name="Probst A.J."/>
            <person name="Thomas B.C."/>
            <person name="Singh A."/>
            <person name="Wilkins M.J."/>
            <person name="Karaoz U."/>
            <person name="Brodie E.L."/>
            <person name="Williams K.H."/>
            <person name="Hubbard S.S."/>
            <person name="Banfield J.F."/>
        </authorList>
    </citation>
    <scope>NUCLEOTIDE SEQUENCE [LARGE SCALE GENOMIC DNA]</scope>
</reference>
<dbReference type="PROSITE" id="PS50109">
    <property type="entry name" value="HIS_KIN"/>
    <property type="match status" value="1"/>
</dbReference>
<dbReference type="SUPFAM" id="SSF55874">
    <property type="entry name" value="ATPase domain of HSP90 chaperone/DNA topoisomerase II/histidine kinase"/>
    <property type="match status" value="1"/>
</dbReference>
<evidence type="ECO:0000256" key="4">
    <source>
        <dbReference type="ARBA" id="ARBA00022679"/>
    </source>
</evidence>
<feature type="transmembrane region" description="Helical" evidence="7">
    <location>
        <begin position="103"/>
        <end position="124"/>
    </location>
</feature>
<feature type="domain" description="Histidine kinase" evidence="8">
    <location>
        <begin position="179"/>
        <end position="399"/>
    </location>
</feature>
<evidence type="ECO:0000256" key="3">
    <source>
        <dbReference type="ARBA" id="ARBA00022553"/>
    </source>
</evidence>
<comment type="caution">
    <text evidence="9">The sequence shown here is derived from an EMBL/GenBank/DDBJ whole genome shotgun (WGS) entry which is preliminary data.</text>
</comment>
<dbReference type="InterPro" id="IPR036890">
    <property type="entry name" value="HATPase_C_sf"/>
</dbReference>
<dbReference type="Proteomes" id="UP000176992">
    <property type="component" value="Unassembled WGS sequence"/>
</dbReference>
<evidence type="ECO:0000256" key="1">
    <source>
        <dbReference type="ARBA" id="ARBA00000085"/>
    </source>
</evidence>
<evidence type="ECO:0000313" key="9">
    <source>
        <dbReference type="EMBL" id="OGF99831.1"/>
    </source>
</evidence>
<keyword evidence="3" id="KW-0597">Phosphoprotein</keyword>
<dbReference type="InterPro" id="IPR036097">
    <property type="entry name" value="HisK_dim/P_sf"/>
</dbReference>
<dbReference type="InterPro" id="IPR005467">
    <property type="entry name" value="His_kinase_dom"/>
</dbReference>
<dbReference type="InterPro" id="IPR050736">
    <property type="entry name" value="Sensor_HK_Regulatory"/>
</dbReference>
<organism evidence="9 10">
    <name type="scientific">Candidatus Glassbacteria bacterium GWA2_58_10</name>
    <dbReference type="NCBI Taxonomy" id="1817865"/>
    <lineage>
        <taxon>Bacteria</taxon>
        <taxon>Candidatus Glassiibacteriota</taxon>
    </lineage>
</organism>
<dbReference type="InterPro" id="IPR004358">
    <property type="entry name" value="Sig_transdc_His_kin-like_C"/>
</dbReference>
<protein>
    <recommendedName>
        <fullName evidence="2">histidine kinase</fullName>
        <ecNumber evidence="2">2.7.13.3</ecNumber>
    </recommendedName>
</protein>
<comment type="catalytic activity">
    <reaction evidence="1">
        <text>ATP + protein L-histidine = ADP + protein N-phospho-L-histidine.</text>
        <dbReference type="EC" id="2.7.13.3"/>
    </reaction>
</comment>
<evidence type="ECO:0000256" key="7">
    <source>
        <dbReference type="SAM" id="Phobius"/>
    </source>
</evidence>
<proteinExistence type="predicted"/>
<dbReference type="Pfam" id="PF00512">
    <property type="entry name" value="HisKA"/>
    <property type="match status" value="1"/>
</dbReference>
<dbReference type="SMART" id="SM00387">
    <property type="entry name" value="HATPase_c"/>
    <property type="match status" value="1"/>
</dbReference>
<dbReference type="GO" id="GO:0000155">
    <property type="term" value="F:phosphorelay sensor kinase activity"/>
    <property type="evidence" value="ECO:0007669"/>
    <property type="project" value="InterPro"/>
</dbReference>
<feature type="transmembrane region" description="Helical" evidence="7">
    <location>
        <begin position="30"/>
        <end position="50"/>
    </location>
</feature>
<keyword evidence="4" id="KW-0808">Transferase</keyword>
<dbReference type="Gene3D" id="3.30.565.10">
    <property type="entry name" value="Histidine kinase-like ATPase, C-terminal domain"/>
    <property type="match status" value="1"/>
</dbReference>
<dbReference type="EMBL" id="MFIV01000008">
    <property type="protein sequence ID" value="OGF99831.1"/>
    <property type="molecule type" value="Genomic_DNA"/>
</dbReference>
<dbReference type="PANTHER" id="PTHR43711:SF26">
    <property type="entry name" value="SENSOR HISTIDINE KINASE RCSC"/>
    <property type="match status" value="1"/>
</dbReference>
<keyword evidence="6" id="KW-0902">Two-component regulatory system</keyword>